<evidence type="ECO:0008006" key="3">
    <source>
        <dbReference type="Google" id="ProtNLM"/>
    </source>
</evidence>
<organism evidence="1 2">
    <name type="scientific">Molorchus minor</name>
    <dbReference type="NCBI Taxonomy" id="1323400"/>
    <lineage>
        <taxon>Eukaryota</taxon>
        <taxon>Metazoa</taxon>
        <taxon>Ecdysozoa</taxon>
        <taxon>Arthropoda</taxon>
        <taxon>Hexapoda</taxon>
        <taxon>Insecta</taxon>
        <taxon>Pterygota</taxon>
        <taxon>Neoptera</taxon>
        <taxon>Endopterygota</taxon>
        <taxon>Coleoptera</taxon>
        <taxon>Polyphaga</taxon>
        <taxon>Cucujiformia</taxon>
        <taxon>Chrysomeloidea</taxon>
        <taxon>Cerambycidae</taxon>
        <taxon>Lamiinae</taxon>
        <taxon>Monochamini</taxon>
        <taxon>Molorchus</taxon>
    </lineage>
</organism>
<comment type="caution">
    <text evidence="1">The sequence shown here is derived from an EMBL/GenBank/DDBJ whole genome shotgun (WGS) entry which is preliminary data.</text>
</comment>
<dbReference type="EMBL" id="JAPWTJ010000646">
    <property type="protein sequence ID" value="KAJ8976643.1"/>
    <property type="molecule type" value="Genomic_DNA"/>
</dbReference>
<keyword evidence="2" id="KW-1185">Reference proteome</keyword>
<sequence>MVPPSQDHTLLRALFPWWCRLYPGSFHPTRYSQETLNTIVSSLSPTTIKQYTTTYKLWWSFCSMRGIEPVQWDYPRSPTILQTQLEKGNNKYGYLNSHRSALSLILPGSIGEDVLMKRFMRGLSKIRPSSPKYQVMGSHYQFLDTWSRLPPLA</sequence>
<dbReference type="Proteomes" id="UP001162164">
    <property type="component" value="Unassembled WGS sequence"/>
</dbReference>
<protein>
    <recommendedName>
        <fullName evidence="3">Integrase SAM-like N-terminal domain-containing protein</fullName>
    </recommendedName>
</protein>
<accession>A0ABQ9JGA7</accession>
<name>A0ABQ9JGA7_9CUCU</name>
<proteinExistence type="predicted"/>
<dbReference type="PANTHER" id="PTHR35617:SF3">
    <property type="entry name" value="CORE-BINDING (CB) DOMAIN-CONTAINING PROTEIN"/>
    <property type="match status" value="1"/>
</dbReference>
<gene>
    <name evidence="1" type="ORF">NQ317_011151</name>
</gene>
<reference evidence="1" key="1">
    <citation type="journal article" date="2023" name="Insect Mol. Biol.">
        <title>Genome sequencing provides insights into the evolution of gene families encoding plant cell wall-degrading enzymes in longhorned beetles.</title>
        <authorList>
            <person name="Shin N.R."/>
            <person name="Okamura Y."/>
            <person name="Kirsch R."/>
            <person name="Pauchet Y."/>
        </authorList>
    </citation>
    <scope>NUCLEOTIDE SEQUENCE</scope>
    <source>
        <strain evidence="1">MMC_N1</strain>
    </source>
</reference>
<dbReference type="PANTHER" id="PTHR35617">
    <property type="entry name" value="PHAGE_INTEGRASE DOMAIN-CONTAINING PROTEIN"/>
    <property type="match status" value="1"/>
</dbReference>
<evidence type="ECO:0000313" key="1">
    <source>
        <dbReference type="EMBL" id="KAJ8976643.1"/>
    </source>
</evidence>
<evidence type="ECO:0000313" key="2">
    <source>
        <dbReference type="Proteomes" id="UP001162164"/>
    </source>
</evidence>